<dbReference type="InterPro" id="IPR010497">
    <property type="entry name" value="Epoxide_hydro_N"/>
</dbReference>
<evidence type="ECO:0000256" key="4">
    <source>
        <dbReference type="PIRSR" id="PIRSR001112-1"/>
    </source>
</evidence>
<dbReference type="GO" id="GO:0004301">
    <property type="term" value="F:epoxide hydrolase activity"/>
    <property type="evidence" value="ECO:0007669"/>
    <property type="project" value="TreeGrafter"/>
</dbReference>
<dbReference type="EMBL" id="JAEPRA010000016">
    <property type="protein sequence ID" value="KAG2174468.1"/>
    <property type="molecule type" value="Genomic_DNA"/>
</dbReference>
<dbReference type="OrthoDB" id="7130006at2759"/>
<proteinExistence type="inferred from homology"/>
<feature type="active site" description="Nucleophile" evidence="4">
    <location>
        <position position="197"/>
    </location>
</feature>
<evidence type="ECO:0000259" key="5">
    <source>
        <dbReference type="Pfam" id="PF06441"/>
    </source>
</evidence>
<name>A0A8H7PIB1_9FUNG</name>
<keyword evidence="2" id="KW-0058">Aromatic hydrocarbons catabolism</keyword>
<dbReference type="InterPro" id="IPR029058">
    <property type="entry name" value="AB_hydrolase_fold"/>
</dbReference>
<dbReference type="Proteomes" id="UP000612746">
    <property type="component" value="Unassembled WGS sequence"/>
</dbReference>
<dbReference type="PANTHER" id="PTHR21661:SF35">
    <property type="entry name" value="EPOXIDE HYDROLASE"/>
    <property type="match status" value="1"/>
</dbReference>
<dbReference type="PIRSF" id="PIRSF001112">
    <property type="entry name" value="Epoxide_hydrolase"/>
    <property type="match status" value="1"/>
</dbReference>
<dbReference type="Pfam" id="PF06441">
    <property type="entry name" value="EHN"/>
    <property type="match status" value="1"/>
</dbReference>
<dbReference type="GO" id="GO:0097176">
    <property type="term" value="P:epoxide metabolic process"/>
    <property type="evidence" value="ECO:0007669"/>
    <property type="project" value="TreeGrafter"/>
</dbReference>
<keyword evidence="7" id="KW-1185">Reference proteome</keyword>
<gene>
    <name evidence="6" type="ORF">INT44_006731</name>
</gene>
<evidence type="ECO:0000313" key="6">
    <source>
        <dbReference type="EMBL" id="KAG2174468.1"/>
    </source>
</evidence>
<feature type="active site" description="Proton acceptor" evidence="4">
    <location>
        <position position="407"/>
    </location>
</feature>
<dbReference type="InterPro" id="IPR016292">
    <property type="entry name" value="Epoxide_hydrolase"/>
</dbReference>
<evidence type="ECO:0000313" key="7">
    <source>
        <dbReference type="Proteomes" id="UP000612746"/>
    </source>
</evidence>
<reference evidence="6" key="1">
    <citation type="submission" date="2020-12" db="EMBL/GenBank/DDBJ databases">
        <title>Metabolic potential, ecology and presence of endohyphal bacteria is reflected in genomic diversity of Mucoromycotina.</title>
        <authorList>
            <person name="Muszewska A."/>
            <person name="Okrasinska A."/>
            <person name="Steczkiewicz K."/>
            <person name="Drgas O."/>
            <person name="Orlowska M."/>
            <person name="Perlinska-Lenart U."/>
            <person name="Aleksandrzak-Piekarczyk T."/>
            <person name="Szatraj K."/>
            <person name="Zielenkiewicz U."/>
            <person name="Pilsyk S."/>
            <person name="Malc E."/>
            <person name="Mieczkowski P."/>
            <person name="Kruszewska J.S."/>
            <person name="Biernat P."/>
            <person name="Pawlowska J."/>
        </authorList>
    </citation>
    <scope>NUCLEOTIDE SEQUENCE</scope>
    <source>
        <strain evidence="6">WA0000051536</strain>
    </source>
</reference>
<evidence type="ECO:0000256" key="2">
    <source>
        <dbReference type="ARBA" id="ARBA00022797"/>
    </source>
</evidence>
<feature type="non-terminal residue" evidence="6">
    <location>
        <position position="1"/>
    </location>
</feature>
<evidence type="ECO:0000256" key="1">
    <source>
        <dbReference type="ARBA" id="ARBA00010088"/>
    </source>
</evidence>
<dbReference type="SUPFAM" id="SSF53474">
    <property type="entry name" value="alpha/beta-Hydrolases"/>
    <property type="match status" value="1"/>
</dbReference>
<feature type="domain" description="Epoxide hydrolase N-terminal" evidence="5">
    <location>
        <begin position="24"/>
        <end position="132"/>
    </location>
</feature>
<comment type="caution">
    <text evidence="6">The sequence shown here is derived from an EMBL/GenBank/DDBJ whole genome shotgun (WGS) entry which is preliminary data.</text>
</comment>
<sequence>VIADTRLQYNLFLSFFHNMSPLLEPFEIPSLTDEQKKTLNERLQSVTWPQELDKSQNVGWSYGAPSWAVKRVVDHWLNKFDWDRERAQLNSFHHYKMNVNGSKIHLIHEPSIQPQAKPIVLIHGWPGSFCEFRKVIAPLRDGADGKQAFHVVVVSLPGFGFSDPPTKKGYGLAETAKTINQIMVNLGYNEYIAQGGDWGSLIGRFLAIYHTKNCKGYHTNMPIPMPPLPTPTNVIIRPLSVLRMLASALTGFNYFYPEKPKVLMGTGFANATWDSDAGYRAIQATRPYTLSFGLTDSPVGLMAWLLEKFHVWTYHEGSSDDADLPSTISYDEFLTNVMIYWTTNTISSSTRIYYEYFNLGEGKINIQKVGIPTAAAVFQNEIVKAPEDWIKPGYDLKQYTSYPVGGHFAAMEQSGLLVDDIQRFGAKLKLKSKL</sequence>
<accession>A0A8H7PIB1</accession>
<dbReference type="PANTHER" id="PTHR21661">
    <property type="entry name" value="EPOXIDE HYDROLASE 1-RELATED"/>
    <property type="match status" value="1"/>
</dbReference>
<protein>
    <recommendedName>
        <fullName evidence="5">Epoxide hydrolase N-terminal domain-containing protein</fullName>
    </recommendedName>
</protein>
<dbReference type="AlphaFoldDB" id="A0A8H7PIB1"/>
<keyword evidence="3" id="KW-0378">Hydrolase</keyword>
<evidence type="ECO:0000256" key="3">
    <source>
        <dbReference type="ARBA" id="ARBA00022801"/>
    </source>
</evidence>
<feature type="active site" description="Proton donor" evidence="4">
    <location>
        <position position="353"/>
    </location>
</feature>
<dbReference type="InterPro" id="IPR000639">
    <property type="entry name" value="Epox_hydrolase-like"/>
</dbReference>
<dbReference type="Gene3D" id="3.40.50.1820">
    <property type="entry name" value="alpha/beta hydrolase"/>
    <property type="match status" value="1"/>
</dbReference>
<comment type="similarity">
    <text evidence="1">Belongs to the peptidase S33 family.</text>
</comment>
<dbReference type="PRINTS" id="PR00412">
    <property type="entry name" value="EPOXHYDRLASE"/>
</dbReference>
<organism evidence="6 7">
    <name type="scientific">Umbelopsis vinacea</name>
    <dbReference type="NCBI Taxonomy" id="44442"/>
    <lineage>
        <taxon>Eukaryota</taxon>
        <taxon>Fungi</taxon>
        <taxon>Fungi incertae sedis</taxon>
        <taxon>Mucoromycota</taxon>
        <taxon>Mucoromycotina</taxon>
        <taxon>Umbelopsidomycetes</taxon>
        <taxon>Umbelopsidales</taxon>
        <taxon>Umbelopsidaceae</taxon>
        <taxon>Umbelopsis</taxon>
    </lineage>
</organism>